<comment type="caution">
    <text evidence="2">The sequence shown here is derived from an EMBL/GenBank/DDBJ whole genome shotgun (WGS) entry which is preliminary data.</text>
</comment>
<evidence type="ECO:0000313" key="2">
    <source>
        <dbReference type="EMBL" id="KAH6589973.1"/>
    </source>
</evidence>
<dbReference type="EMBL" id="JAFCIX010000438">
    <property type="protein sequence ID" value="KAH6589973.1"/>
    <property type="molecule type" value="Genomic_DNA"/>
</dbReference>
<sequence>MPSVSSRRAALAFYVMVWSMYMLQPSHSQPCPPATSIGTFIVHSPNQSSILVVGQQVTIAYSFTPQVKHFPTLLSIKLQQIPASGASVYPIILAENVSVAAETRSVQVVMRPLNDGEYRFKLIGDGKESLNLPGANSSTTPSTTPNAPCLSDGDAIAGISGAFHVVNPLILTAFKDRFGPQWSGAGLDTALYDRSWTGTLMKIGMLGVGHLMLWLVA</sequence>
<evidence type="ECO:0000256" key="1">
    <source>
        <dbReference type="SAM" id="SignalP"/>
    </source>
</evidence>
<reference evidence="2 3" key="1">
    <citation type="submission" date="2021-02" db="EMBL/GenBank/DDBJ databases">
        <title>Variation within the Batrachochytrium salamandrivorans European outbreak.</title>
        <authorList>
            <person name="Kelly M."/>
            <person name="Pasmans F."/>
            <person name="Shea T.P."/>
            <person name="Munoz J.F."/>
            <person name="Carranza S."/>
            <person name="Cuomo C.A."/>
            <person name="Martel A."/>
        </authorList>
    </citation>
    <scope>NUCLEOTIDE SEQUENCE [LARGE SCALE GENOMIC DNA]</scope>
    <source>
        <strain evidence="2 3">AMFP18/2</strain>
    </source>
</reference>
<protein>
    <submittedName>
        <fullName evidence="2">Uncharacterized protein</fullName>
    </submittedName>
</protein>
<evidence type="ECO:0000313" key="3">
    <source>
        <dbReference type="Proteomes" id="UP001648503"/>
    </source>
</evidence>
<organism evidence="2 3">
    <name type="scientific">Batrachochytrium salamandrivorans</name>
    <dbReference type="NCBI Taxonomy" id="1357716"/>
    <lineage>
        <taxon>Eukaryota</taxon>
        <taxon>Fungi</taxon>
        <taxon>Fungi incertae sedis</taxon>
        <taxon>Chytridiomycota</taxon>
        <taxon>Chytridiomycota incertae sedis</taxon>
        <taxon>Chytridiomycetes</taxon>
        <taxon>Rhizophydiales</taxon>
        <taxon>Rhizophydiales incertae sedis</taxon>
        <taxon>Batrachochytrium</taxon>
    </lineage>
</organism>
<gene>
    <name evidence="2" type="ORF">BASA50_009674</name>
</gene>
<feature type="chain" id="PRO_5046771891" evidence="1">
    <location>
        <begin position="29"/>
        <end position="217"/>
    </location>
</feature>
<feature type="signal peptide" evidence="1">
    <location>
        <begin position="1"/>
        <end position="28"/>
    </location>
</feature>
<accession>A0ABQ8F1N9</accession>
<keyword evidence="3" id="KW-1185">Reference proteome</keyword>
<keyword evidence="1" id="KW-0732">Signal</keyword>
<dbReference type="Proteomes" id="UP001648503">
    <property type="component" value="Unassembled WGS sequence"/>
</dbReference>
<proteinExistence type="predicted"/>
<name>A0ABQ8F1N9_9FUNG</name>